<evidence type="ECO:0000313" key="5">
    <source>
        <dbReference type="RefSeq" id="XP_033533232.1"/>
    </source>
</evidence>
<protein>
    <submittedName>
        <fullName evidence="3 5">Amidase signature enzyme</fullName>
    </submittedName>
</protein>
<accession>A0A6G1G0Z7</accession>
<feature type="signal peptide" evidence="1">
    <location>
        <begin position="1"/>
        <end position="15"/>
    </location>
</feature>
<gene>
    <name evidence="3 5" type="ORF">P152DRAFT_459540</name>
</gene>
<name>A0A6G1G0Z7_9PEZI</name>
<organism evidence="3">
    <name type="scientific">Eremomyces bilateralis CBS 781.70</name>
    <dbReference type="NCBI Taxonomy" id="1392243"/>
    <lineage>
        <taxon>Eukaryota</taxon>
        <taxon>Fungi</taxon>
        <taxon>Dikarya</taxon>
        <taxon>Ascomycota</taxon>
        <taxon>Pezizomycotina</taxon>
        <taxon>Dothideomycetes</taxon>
        <taxon>Dothideomycetes incertae sedis</taxon>
        <taxon>Eremomycetales</taxon>
        <taxon>Eremomycetaceae</taxon>
        <taxon>Eremomyces</taxon>
    </lineage>
</organism>
<sequence length="546" mass="57525">MLAPLLLLAASLAAGTPFDPREATIGSVHHALHFGRSTCREVVSSFIVRVEALNNNTNAVLTLNPRALEIADELDQALLSGNATGSLFCVPVLVKDNYDTFDMKTTGGSLAFRDSQPSTDAPSVAALRREGAVILGKANLHEIALEGISVSSFGGQTINPYDSTRTPGGSSGGSGASVASSFCVFALGSDTVNSLRSPASANSIFSVRPTRGLISRSGVIPLSYTQDTVGPMARSVEDLAIALSVMASVGYDPSDNTTALSPPGFQETNFASGLSLGTLQGKRLGLLEPFFNRTASDETTPVNEAMNAAIGRLEAAGATIVPIRESVYNPTTIAAELDTQRFEYRELLNAYLSRPELGGRHPRDFAEFYTTKAEGGKGEFLVMPSGYEYVRNSSVSSTGNATYASVQQGVANLTLTLASTFATHSLDAIIYPEQRNLVVKIGSPSQSGRNGILAALTGHPVVTVPAGFSPSTADAPRGVPIGMEILGPKWSEKELLAIAHAYDKVGATRRSPEWADRHVESQDLTQVPVIVPDRANIPAVYPIGVL</sequence>
<evidence type="ECO:0000313" key="4">
    <source>
        <dbReference type="Proteomes" id="UP000504638"/>
    </source>
</evidence>
<dbReference type="RefSeq" id="XP_033533232.1">
    <property type="nucleotide sequence ID" value="XM_033679699.1"/>
</dbReference>
<proteinExistence type="predicted"/>
<dbReference type="Gene3D" id="3.90.1300.10">
    <property type="entry name" value="Amidase signature (AS) domain"/>
    <property type="match status" value="1"/>
</dbReference>
<feature type="chain" id="PRO_5044631746" evidence="1">
    <location>
        <begin position="16"/>
        <end position="546"/>
    </location>
</feature>
<dbReference type="GeneID" id="54420269"/>
<dbReference type="AlphaFoldDB" id="A0A6G1G0Z7"/>
<reference evidence="5" key="2">
    <citation type="submission" date="2020-04" db="EMBL/GenBank/DDBJ databases">
        <authorList>
            <consortium name="NCBI Genome Project"/>
        </authorList>
    </citation>
    <scope>NUCLEOTIDE SEQUENCE</scope>
    <source>
        <strain evidence="5">CBS 781.70</strain>
    </source>
</reference>
<dbReference type="Pfam" id="PF01425">
    <property type="entry name" value="Amidase"/>
    <property type="match status" value="1"/>
</dbReference>
<reference evidence="3 5" key="1">
    <citation type="submission" date="2020-01" db="EMBL/GenBank/DDBJ databases">
        <authorList>
            <consortium name="DOE Joint Genome Institute"/>
            <person name="Haridas S."/>
            <person name="Albert R."/>
            <person name="Binder M."/>
            <person name="Bloem J."/>
            <person name="Labutti K."/>
            <person name="Salamov A."/>
            <person name="Andreopoulos B."/>
            <person name="Baker S.E."/>
            <person name="Barry K."/>
            <person name="Bills G."/>
            <person name="Bluhm B.H."/>
            <person name="Cannon C."/>
            <person name="Castanera R."/>
            <person name="Culley D.E."/>
            <person name="Daum C."/>
            <person name="Ezra D."/>
            <person name="Gonzalez J.B."/>
            <person name="Henrissat B."/>
            <person name="Kuo A."/>
            <person name="Liang C."/>
            <person name="Lipzen A."/>
            <person name="Lutzoni F."/>
            <person name="Magnuson J."/>
            <person name="Mondo S."/>
            <person name="Nolan M."/>
            <person name="Ohm R."/>
            <person name="Pangilinan J."/>
            <person name="Park H.-J."/>
            <person name="Ramirez L."/>
            <person name="Alfaro M."/>
            <person name="Sun H."/>
            <person name="Tritt A."/>
            <person name="Yoshinaga Y."/>
            <person name="Zwiers L.-H."/>
            <person name="Turgeon B.G."/>
            <person name="Goodwin S.B."/>
            <person name="Spatafora J.W."/>
            <person name="Crous P.W."/>
            <person name="Grigoriev I.V."/>
        </authorList>
    </citation>
    <scope>NUCLEOTIDE SEQUENCE</scope>
    <source>
        <strain evidence="3 5">CBS 781.70</strain>
    </source>
</reference>
<dbReference type="PANTHER" id="PTHR42678">
    <property type="entry name" value="AMIDASE"/>
    <property type="match status" value="1"/>
</dbReference>
<evidence type="ECO:0000256" key="1">
    <source>
        <dbReference type="SAM" id="SignalP"/>
    </source>
</evidence>
<dbReference type="EMBL" id="ML975161">
    <property type="protein sequence ID" value="KAF1811601.1"/>
    <property type="molecule type" value="Genomic_DNA"/>
</dbReference>
<dbReference type="PANTHER" id="PTHR42678:SF5">
    <property type="entry name" value="GLUTAMYL-TRNA(GLN) AMIDOTRANSFERASE SUBUNIT A"/>
    <property type="match status" value="1"/>
</dbReference>
<feature type="domain" description="Amidase" evidence="2">
    <location>
        <begin position="41"/>
        <end position="496"/>
    </location>
</feature>
<keyword evidence="4" id="KW-1185">Reference proteome</keyword>
<dbReference type="InterPro" id="IPR023631">
    <property type="entry name" value="Amidase_dom"/>
</dbReference>
<evidence type="ECO:0000259" key="2">
    <source>
        <dbReference type="Pfam" id="PF01425"/>
    </source>
</evidence>
<evidence type="ECO:0000313" key="3">
    <source>
        <dbReference type="EMBL" id="KAF1811601.1"/>
    </source>
</evidence>
<dbReference type="OrthoDB" id="566138at2759"/>
<dbReference type="Proteomes" id="UP000504638">
    <property type="component" value="Unplaced"/>
</dbReference>
<dbReference type="InterPro" id="IPR036928">
    <property type="entry name" value="AS_sf"/>
</dbReference>
<dbReference type="SUPFAM" id="SSF75304">
    <property type="entry name" value="Amidase signature (AS) enzymes"/>
    <property type="match status" value="1"/>
</dbReference>
<reference evidence="5" key="3">
    <citation type="submission" date="2025-04" db="UniProtKB">
        <authorList>
            <consortium name="RefSeq"/>
        </authorList>
    </citation>
    <scope>IDENTIFICATION</scope>
    <source>
        <strain evidence="5">CBS 781.70</strain>
    </source>
</reference>
<keyword evidence="1" id="KW-0732">Signal</keyword>